<evidence type="ECO:0000259" key="5">
    <source>
        <dbReference type="Pfam" id="PF00656"/>
    </source>
</evidence>
<dbReference type="SMART" id="SM00320">
    <property type="entry name" value="WD40"/>
    <property type="match status" value="7"/>
</dbReference>
<dbReference type="NCBIfam" id="NF047832">
    <property type="entry name" value="caspase_w_EACC1"/>
    <property type="match status" value="1"/>
</dbReference>
<dbReference type="InterPro" id="IPR029030">
    <property type="entry name" value="Caspase-like_dom_sf"/>
</dbReference>
<evidence type="ECO:0000256" key="4">
    <source>
        <dbReference type="SAM" id="MobiDB-lite"/>
    </source>
</evidence>
<proteinExistence type="predicted"/>
<comment type="caution">
    <text evidence="6">The sequence shown here is derived from an EMBL/GenBank/DDBJ whole genome shotgun (WGS) entry which is preliminary data.</text>
</comment>
<dbReference type="InterPro" id="IPR018247">
    <property type="entry name" value="EF_Hand_1_Ca_BS"/>
</dbReference>
<dbReference type="InterPro" id="IPR020472">
    <property type="entry name" value="WD40_PAC1"/>
</dbReference>
<dbReference type="InterPro" id="IPR001680">
    <property type="entry name" value="WD40_rpt"/>
</dbReference>
<feature type="region of interest" description="Disordered" evidence="4">
    <location>
        <begin position="312"/>
        <end position="364"/>
    </location>
</feature>
<reference evidence="6" key="2">
    <citation type="submission" date="2020-09" db="EMBL/GenBank/DDBJ databases">
        <authorList>
            <person name="Sun Q."/>
            <person name="Ohkuma M."/>
        </authorList>
    </citation>
    <scope>NUCLEOTIDE SEQUENCE</scope>
    <source>
        <strain evidence="6">JCM 4477</strain>
    </source>
</reference>
<dbReference type="SUPFAM" id="SSF52129">
    <property type="entry name" value="Caspase-like"/>
    <property type="match status" value="1"/>
</dbReference>
<dbReference type="PROSITE" id="PS00018">
    <property type="entry name" value="EF_HAND_1"/>
    <property type="match status" value="1"/>
</dbReference>
<dbReference type="GO" id="GO:0004197">
    <property type="term" value="F:cysteine-type endopeptidase activity"/>
    <property type="evidence" value="ECO:0007669"/>
    <property type="project" value="InterPro"/>
</dbReference>
<evidence type="ECO:0000313" key="7">
    <source>
        <dbReference type="Proteomes" id="UP000630718"/>
    </source>
</evidence>
<evidence type="ECO:0000256" key="1">
    <source>
        <dbReference type="ARBA" id="ARBA00022574"/>
    </source>
</evidence>
<dbReference type="InterPro" id="IPR011600">
    <property type="entry name" value="Pept_C14_caspase"/>
</dbReference>
<sequence>MGRRLALLIATYRYQDAGLRQLTAPAHDAEALAAVLKDPDIAGFEVTTLINEPQHRVGEAIGDFYRDRRRDDLTLLYFTGHGLKDDDGQLYLAMTDTRRDSLLFTGLSAERIDRAMSGSMSRQQVLILDCCYSGAFPAGRIAKADTAVHTLERFQGRGRTVLTASDATQYSFEGDRVHGEAARSVFTRHLVAGLRDGSADLDGDGDITVDELYRYTHERVVQEMPRQRPKKQDDVEGRTVIARNVNWTLPAYLRHAIRSPIAGDRLAALDGLGHLHRIGNDTVRRRVLEELRRLADDDSRLVSAAATARLRSVRSGEAGGEETRGPAEDASAEAPRPAPREVPAREAPAREVSRPPVGAPAPRVRRGVRRRTVLLGGVAAAVAAAVPTAIALYGSGSDGESGGSGSSSAPAPDPVTSVLFSPDGGTLLTAGYLDPVVQLWDPATGRRTGTVTFGEGPTGVYAMALGRDGEVLAEGDGDNAIRLLALRTRRVVRTLTGHTEHFATDGTGGSAVFAVAFSPDGKTLASGGVDETVRLWESATGRATAVITAHTGAVRSVAFSPDGRTVASGSDDRTVGLWKASDGRSVTTVAGLDGEVRSVVFSPDGKTLAIAHGGPPTLWDVATERGTSLGSLRDGAEAVAFSPDGETLAVGTYGGAVVLSEVATTRTRATLEGHTGEIADLAFSPDGTTLASAGYDGTARLWDLTTRRTAFTLTPPTPTPS</sequence>
<keyword evidence="2" id="KW-0677">Repeat</keyword>
<dbReference type="RefSeq" id="WP_190203470.1">
    <property type="nucleotide sequence ID" value="NZ_BNBI01000003.1"/>
</dbReference>
<feature type="repeat" description="WD" evidence="3">
    <location>
        <begin position="510"/>
        <end position="546"/>
    </location>
</feature>
<dbReference type="InterPro" id="IPR011047">
    <property type="entry name" value="Quinoprotein_ADH-like_sf"/>
</dbReference>
<evidence type="ECO:0000256" key="2">
    <source>
        <dbReference type="ARBA" id="ARBA00022737"/>
    </source>
</evidence>
<organism evidence="6 7">
    <name type="scientific">Streptomyces fumanus</name>
    <dbReference type="NCBI Taxonomy" id="67302"/>
    <lineage>
        <taxon>Bacteria</taxon>
        <taxon>Bacillati</taxon>
        <taxon>Actinomycetota</taxon>
        <taxon>Actinomycetes</taxon>
        <taxon>Kitasatosporales</taxon>
        <taxon>Streptomycetaceae</taxon>
        <taxon>Streptomyces</taxon>
    </lineage>
</organism>
<dbReference type="GO" id="GO:0006508">
    <property type="term" value="P:proteolysis"/>
    <property type="evidence" value="ECO:0007669"/>
    <property type="project" value="InterPro"/>
</dbReference>
<dbReference type="Gene3D" id="2.130.10.10">
    <property type="entry name" value="YVTN repeat-like/Quinoprotein amine dehydrogenase"/>
    <property type="match status" value="3"/>
</dbReference>
<name>A0A919ABF8_9ACTN</name>
<dbReference type="EMBL" id="BNBI01000003">
    <property type="protein sequence ID" value="GHE93450.1"/>
    <property type="molecule type" value="Genomic_DNA"/>
</dbReference>
<reference evidence="6" key="1">
    <citation type="journal article" date="2014" name="Int. J. Syst. Evol. Microbiol.">
        <title>Complete genome sequence of Corynebacterium casei LMG S-19264T (=DSM 44701T), isolated from a smear-ripened cheese.</title>
        <authorList>
            <consortium name="US DOE Joint Genome Institute (JGI-PGF)"/>
            <person name="Walter F."/>
            <person name="Albersmeier A."/>
            <person name="Kalinowski J."/>
            <person name="Ruckert C."/>
        </authorList>
    </citation>
    <scope>NUCLEOTIDE SEQUENCE</scope>
    <source>
        <strain evidence="6">JCM 4477</strain>
    </source>
</reference>
<dbReference type="Pfam" id="PF00400">
    <property type="entry name" value="WD40"/>
    <property type="match status" value="4"/>
</dbReference>
<dbReference type="InterPro" id="IPR019775">
    <property type="entry name" value="WD40_repeat_CS"/>
</dbReference>
<dbReference type="Pfam" id="PF00656">
    <property type="entry name" value="Peptidase_C14"/>
    <property type="match status" value="1"/>
</dbReference>
<gene>
    <name evidence="6" type="ORF">GCM10018772_16540</name>
</gene>
<dbReference type="SUPFAM" id="SSF50998">
    <property type="entry name" value="Quinoprotein alcohol dehydrogenase-like"/>
    <property type="match status" value="1"/>
</dbReference>
<feature type="repeat" description="WD" evidence="3">
    <location>
        <begin position="671"/>
        <end position="712"/>
    </location>
</feature>
<dbReference type="Proteomes" id="UP000630718">
    <property type="component" value="Unassembled WGS sequence"/>
</dbReference>
<evidence type="ECO:0000256" key="3">
    <source>
        <dbReference type="PROSITE-ProRule" id="PRU00221"/>
    </source>
</evidence>
<feature type="domain" description="Peptidase C14 caspase" evidence="5">
    <location>
        <begin position="3"/>
        <end position="229"/>
    </location>
</feature>
<feature type="compositionally biased region" description="Basic and acidic residues" evidence="4">
    <location>
        <begin position="338"/>
        <end position="353"/>
    </location>
</feature>
<dbReference type="PANTHER" id="PTHR19848">
    <property type="entry name" value="WD40 REPEAT PROTEIN"/>
    <property type="match status" value="1"/>
</dbReference>
<protein>
    <recommendedName>
        <fullName evidence="5">Peptidase C14 caspase domain-containing protein</fullName>
    </recommendedName>
</protein>
<dbReference type="PANTHER" id="PTHR19848:SF8">
    <property type="entry name" value="F-BOX AND WD REPEAT DOMAIN CONTAINING 7"/>
    <property type="match status" value="1"/>
</dbReference>
<dbReference type="AlphaFoldDB" id="A0A919ABF8"/>
<dbReference type="InterPro" id="IPR015943">
    <property type="entry name" value="WD40/YVTN_repeat-like_dom_sf"/>
</dbReference>
<feature type="repeat" description="WD" evidence="3">
    <location>
        <begin position="415"/>
        <end position="450"/>
    </location>
</feature>
<dbReference type="CDD" id="cd00200">
    <property type="entry name" value="WD40"/>
    <property type="match status" value="1"/>
</dbReference>
<keyword evidence="7" id="KW-1185">Reference proteome</keyword>
<keyword evidence="1 3" id="KW-0853">WD repeat</keyword>
<dbReference type="PROSITE" id="PS50082">
    <property type="entry name" value="WD_REPEATS_2"/>
    <property type="match status" value="4"/>
</dbReference>
<dbReference type="Gene3D" id="3.40.50.1460">
    <property type="match status" value="1"/>
</dbReference>
<dbReference type="PROSITE" id="PS50294">
    <property type="entry name" value="WD_REPEATS_REGION"/>
    <property type="match status" value="3"/>
</dbReference>
<dbReference type="PRINTS" id="PR00320">
    <property type="entry name" value="GPROTEINBRPT"/>
</dbReference>
<accession>A0A919ABF8</accession>
<evidence type="ECO:0000313" key="6">
    <source>
        <dbReference type="EMBL" id="GHE93450.1"/>
    </source>
</evidence>
<feature type="repeat" description="WD" evidence="3">
    <location>
        <begin position="547"/>
        <end position="588"/>
    </location>
</feature>
<dbReference type="PROSITE" id="PS00678">
    <property type="entry name" value="WD_REPEATS_1"/>
    <property type="match status" value="1"/>
</dbReference>